<accession>A0ABD3J709</accession>
<dbReference type="EMBL" id="JBJKBG010000009">
    <property type="protein sequence ID" value="KAL3723586.1"/>
    <property type="molecule type" value="Genomic_DNA"/>
</dbReference>
<keyword evidence="1" id="KW-0812">Transmembrane</keyword>
<evidence type="ECO:0000256" key="1">
    <source>
        <dbReference type="SAM" id="Phobius"/>
    </source>
</evidence>
<dbReference type="AlphaFoldDB" id="A0ABD3J709"/>
<organism evidence="2 3">
    <name type="scientific">Eucalyptus globulus</name>
    <name type="common">Tasmanian blue gum</name>
    <dbReference type="NCBI Taxonomy" id="34317"/>
    <lineage>
        <taxon>Eukaryota</taxon>
        <taxon>Viridiplantae</taxon>
        <taxon>Streptophyta</taxon>
        <taxon>Embryophyta</taxon>
        <taxon>Tracheophyta</taxon>
        <taxon>Spermatophyta</taxon>
        <taxon>Magnoliopsida</taxon>
        <taxon>eudicotyledons</taxon>
        <taxon>Gunneridae</taxon>
        <taxon>Pentapetalae</taxon>
        <taxon>rosids</taxon>
        <taxon>malvids</taxon>
        <taxon>Myrtales</taxon>
        <taxon>Myrtaceae</taxon>
        <taxon>Myrtoideae</taxon>
        <taxon>Eucalypteae</taxon>
        <taxon>Eucalyptus</taxon>
    </lineage>
</organism>
<reference evidence="2 3" key="1">
    <citation type="submission" date="2024-11" db="EMBL/GenBank/DDBJ databases">
        <title>Chromosome-level genome assembly of Eucalyptus globulus Labill. provides insights into its genome evolution.</title>
        <authorList>
            <person name="Li X."/>
        </authorList>
    </citation>
    <scope>NUCLEOTIDE SEQUENCE [LARGE SCALE GENOMIC DNA]</scope>
    <source>
        <strain evidence="2">CL2024</strain>
        <tissue evidence="2">Fresh tender leaves</tissue>
    </source>
</reference>
<name>A0ABD3J709_EUCGL</name>
<proteinExistence type="predicted"/>
<gene>
    <name evidence="2" type="ORF">ACJRO7_035720</name>
</gene>
<keyword evidence="3" id="KW-1185">Reference proteome</keyword>
<protein>
    <submittedName>
        <fullName evidence="2">Uncharacterized protein</fullName>
    </submittedName>
</protein>
<keyword evidence="1" id="KW-1133">Transmembrane helix</keyword>
<feature type="transmembrane region" description="Helical" evidence="1">
    <location>
        <begin position="12"/>
        <end position="30"/>
    </location>
</feature>
<comment type="caution">
    <text evidence="2">The sequence shown here is derived from an EMBL/GenBank/DDBJ whole genome shotgun (WGS) entry which is preliminary data.</text>
</comment>
<evidence type="ECO:0000313" key="3">
    <source>
        <dbReference type="Proteomes" id="UP001634007"/>
    </source>
</evidence>
<dbReference type="Proteomes" id="UP001634007">
    <property type="component" value="Unassembled WGS sequence"/>
</dbReference>
<evidence type="ECO:0000313" key="2">
    <source>
        <dbReference type="EMBL" id="KAL3723586.1"/>
    </source>
</evidence>
<keyword evidence="1" id="KW-0472">Membrane</keyword>
<sequence length="113" mass="12191">MLGVGAARDDHRSMVLSGIVAIAGTLSMAVGEFQANLEKRASVAKMEKPEEIKITVIAAKHDKTDSAEPTQRTPTGSTSYRMLICEISEKGSPATVLQYFSLISLLFCASRMK</sequence>